<dbReference type="Proteomes" id="UP000243605">
    <property type="component" value="Unassembled WGS sequence"/>
</dbReference>
<keyword evidence="2" id="KW-1185">Reference proteome</keyword>
<dbReference type="EMBL" id="FOIT01000002">
    <property type="protein sequence ID" value="SEV93568.1"/>
    <property type="molecule type" value="Genomic_DNA"/>
</dbReference>
<dbReference type="OrthoDB" id="9790745at2"/>
<evidence type="ECO:0000313" key="2">
    <source>
        <dbReference type="Proteomes" id="UP000243605"/>
    </source>
</evidence>
<dbReference type="RefSeq" id="WP_091474247.1">
    <property type="nucleotide sequence ID" value="NZ_FOIT01000002.1"/>
</dbReference>
<accession>A0A662Z3L5</accession>
<dbReference type="PANTHER" id="PTHR36849">
    <property type="entry name" value="CYTOPLASMIC PROTEIN-RELATED"/>
    <property type="match status" value="1"/>
</dbReference>
<proteinExistence type="predicted"/>
<dbReference type="PANTHER" id="PTHR36849:SF1">
    <property type="entry name" value="CYTOPLASMIC PROTEIN"/>
    <property type="match status" value="1"/>
</dbReference>
<name>A0A662Z3L5_9STAP</name>
<protein>
    <submittedName>
        <fullName evidence="1">Uncharacterized conserved protein YeaO, DUF488 family</fullName>
    </submittedName>
</protein>
<reference evidence="1 2" key="1">
    <citation type="submission" date="2016-10" db="EMBL/GenBank/DDBJ databases">
        <authorList>
            <person name="Varghese N."/>
            <person name="Submissions S."/>
        </authorList>
    </citation>
    <scope>NUCLEOTIDE SEQUENCE [LARGE SCALE GENOMIC DNA]</scope>
    <source>
        <strain evidence="1 2">IBRC-M10081</strain>
    </source>
</reference>
<dbReference type="AlphaFoldDB" id="A0A662Z3L5"/>
<dbReference type="InterPro" id="IPR052552">
    <property type="entry name" value="YeaO-like"/>
</dbReference>
<gene>
    <name evidence="1" type="ORF">SAMN05192557_0871</name>
</gene>
<sequence>MLKIKRVYDDVSNQDGKRILIDRVWPRGINKEELKHDEWYKDIAPSTELRKWFDHDEEKWTDFKKKYKKELESHQDTLEDIRKDADGHNVTLLYAAKDEKHNHAIVLKEVLEN</sequence>
<dbReference type="Pfam" id="PF22752">
    <property type="entry name" value="DUF488-N3i"/>
    <property type="match status" value="1"/>
</dbReference>
<organism evidence="1 2">
    <name type="scientific">Aliicoccus persicus</name>
    <dbReference type="NCBI Taxonomy" id="930138"/>
    <lineage>
        <taxon>Bacteria</taxon>
        <taxon>Bacillati</taxon>
        <taxon>Bacillota</taxon>
        <taxon>Bacilli</taxon>
        <taxon>Bacillales</taxon>
        <taxon>Staphylococcaceae</taxon>
        <taxon>Aliicoccus</taxon>
    </lineage>
</organism>
<evidence type="ECO:0000313" key="1">
    <source>
        <dbReference type="EMBL" id="SEV93568.1"/>
    </source>
</evidence>